<dbReference type="RefSeq" id="WP_322853901.1">
    <property type="nucleotide sequence ID" value="NZ_JAYDCJ010000001.1"/>
</dbReference>
<evidence type="ECO:0000313" key="3">
    <source>
        <dbReference type="EMBL" id="MEA1079375.1"/>
    </source>
</evidence>
<feature type="transmembrane region" description="Helical" evidence="2">
    <location>
        <begin position="145"/>
        <end position="168"/>
    </location>
</feature>
<evidence type="ECO:0000313" key="4">
    <source>
        <dbReference type="Proteomes" id="UP001305746"/>
    </source>
</evidence>
<organism evidence="3 4">
    <name type="scientific">Marinobacter qingdaonensis</name>
    <dbReference type="NCBI Taxonomy" id="3108486"/>
    <lineage>
        <taxon>Bacteria</taxon>
        <taxon>Pseudomonadati</taxon>
        <taxon>Pseudomonadota</taxon>
        <taxon>Gammaproteobacteria</taxon>
        <taxon>Pseudomonadales</taxon>
        <taxon>Marinobacteraceae</taxon>
        <taxon>Marinobacter</taxon>
    </lineage>
</organism>
<feature type="transmembrane region" description="Helical" evidence="2">
    <location>
        <begin position="198"/>
        <end position="217"/>
    </location>
</feature>
<name>A0ABU5NUA4_9GAMM</name>
<keyword evidence="4" id="KW-1185">Reference proteome</keyword>
<gene>
    <name evidence="3" type="ORF">U5822_01755</name>
</gene>
<feature type="transmembrane region" description="Helical" evidence="2">
    <location>
        <begin position="120"/>
        <end position="139"/>
    </location>
</feature>
<keyword evidence="2" id="KW-0472">Membrane</keyword>
<sequence length="244" mass="26871">MSGADWLSYSLQDFIMFGPDVFLRLYVRINHALWPWHPLLLVLTLAIPWLLCHPRPGCRRLALWLVAAAWVGSGYGFLVQYFGPINWPAELLGWAFVAQGVGLALLAGGGDNDPLDHRSVIRFGLPWLGAVVLLPWVAVLQSGQGMALALFGLVPDTTVAASALLLGVFSGPARWLLMPVPAIWLVFSAATYGTLHTYWLLLFPVAALVLAVLGLWISPRRARNPGRQSARPDPTDRSREFPHH</sequence>
<feature type="compositionally biased region" description="Basic and acidic residues" evidence="1">
    <location>
        <begin position="233"/>
        <end position="244"/>
    </location>
</feature>
<proteinExistence type="predicted"/>
<evidence type="ECO:0000256" key="1">
    <source>
        <dbReference type="SAM" id="MobiDB-lite"/>
    </source>
</evidence>
<keyword evidence="2" id="KW-1133">Transmembrane helix</keyword>
<accession>A0ABU5NUA4</accession>
<evidence type="ECO:0008006" key="5">
    <source>
        <dbReference type="Google" id="ProtNLM"/>
    </source>
</evidence>
<dbReference type="EMBL" id="JAYDCJ010000001">
    <property type="protein sequence ID" value="MEA1079375.1"/>
    <property type="molecule type" value="Genomic_DNA"/>
</dbReference>
<evidence type="ECO:0000256" key="2">
    <source>
        <dbReference type="SAM" id="Phobius"/>
    </source>
</evidence>
<keyword evidence="2" id="KW-0812">Transmembrane</keyword>
<protein>
    <recommendedName>
        <fullName evidence="5">MFS transporter permease</fullName>
    </recommendedName>
</protein>
<feature type="region of interest" description="Disordered" evidence="1">
    <location>
        <begin position="223"/>
        <end position="244"/>
    </location>
</feature>
<feature type="transmembrane region" description="Helical" evidence="2">
    <location>
        <begin position="33"/>
        <end position="52"/>
    </location>
</feature>
<feature type="transmembrane region" description="Helical" evidence="2">
    <location>
        <begin position="61"/>
        <end position="79"/>
    </location>
</feature>
<comment type="caution">
    <text evidence="3">The sequence shown here is derived from an EMBL/GenBank/DDBJ whole genome shotgun (WGS) entry which is preliminary data.</text>
</comment>
<dbReference type="Proteomes" id="UP001305746">
    <property type="component" value="Unassembled WGS sequence"/>
</dbReference>
<reference evidence="3 4" key="1">
    <citation type="submission" date="2023-12" db="EMBL/GenBank/DDBJ databases">
        <title>Marinobacter qingdaonensis sp. nov., isolated from the intertidal sediment of Qingdao, PR China.</title>
        <authorList>
            <person name="Li Y."/>
        </authorList>
    </citation>
    <scope>NUCLEOTIDE SEQUENCE [LARGE SCALE GENOMIC DNA]</scope>
    <source>
        <strain evidence="3 4">ASW11-75</strain>
    </source>
</reference>